<accession>A0A1G9ZPH0</accession>
<feature type="transmembrane region" description="Helical" evidence="7">
    <location>
        <begin position="65"/>
        <end position="90"/>
    </location>
</feature>
<keyword evidence="4 7" id="KW-0812">Transmembrane</keyword>
<evidence type="ECO:0000313" key="8">
    <source>
        <dbReference type="EMBL" id="SDN23309.1"/>
    </source>
</evidence>
<keyword evidence="6 7" id="KW-0472">Membrane</keyword>
<dbReference type="STRING" id="258515.SAMN05192585_1149"/>
<evidence type="ECO:0000256" key="5">
    <source>
        <dbReference type="ARBA" id="ARBA00022989"/>
    </source>
</evidence>
<dbReference type="PANTHER" id="PTHR42775">
    <property type="entry name" value="PERMEASE RV2963-RELATED"/>
    <property type="match status" value="1"/>
</dbReference>
<keyword evidence="3" id="KW-1003">Cell membrane</keyword>
<protein>
    <submittedName>
        <fullName evidence="8">Predicted permease</fullName>
    </submittedName>
</protein>
<evidence type="ECO:0000256" key="3">
    <source>
        <dbReference type="ARBA" id="ARBA00022475"/>
    </source>
</evidence>
<gene>
    <name evidence="8" type="ORF">SAMN05192585_1149</name>
</gene>
<dbReference type="PANTHER" id="PTHR42775:SF1">
    <property type="entry name" value="PERMEASE RV2963-RELATED"/>
    <property type="match status" value="1"/>
</dbReference>
<sequence length="390" mass="41202">MEAILIAVKDFLVNTVLAVVQSFSHNWLPLLLAVMMAVALKTYVNSDKLKQILLKRTKVSIVGSVLLGAFTPFCACGTTAVILGMLTTTLPWGPIMAFLTSSPLMSPDGFIMIWGVIGPQFAIALTVASIVIGLASGFLTHLIERKTHYLDNQTRYQDNSAASGCSSCTPAPAASCSFCAPTPSVSCACTSQPALAGCSCGSADSACQSGEPSYSATLSKIDAIFVDDERKSLCCRIKECCSRNWRIIKEKLKLRELGKTFVSLGLRQILLNFAIFVAIGYAINYFIPSSIVSVLLGKGSLAAIPLAAVVGLPLYVTTESGIPIITSLLQSGASEGAMLAFIITGSATSAWVIAGISTFMKKRAVGLYLAFVVLGGILSGYLYELAALFI</sequence>
<dbReference type="GO" id="GO:0005886">
    <property type="term" value="C:plasma membrane"/>
    <property type="evidence" value="ECO:0007669"/>
    <property type="project" value="UniProtKB-SubCell"/>
</dbReference>
<name>A0A1G9ZPH0_9FIRM</name>
<dbReference type="InterPro" id="IPR053166">
    <property type="entry name" value="UPF0718_permease"/>
</dbReference>
<evidence type="ECO:0000256" key="6">
    <source>
        <dbReference type="ARBA" id="ARBA00023136"/>
    </source>
</evidence>
<reference evidence="8 9" key="1">
    <citation type="submission" date="2016-10" db="EMBL/GenBank/DDBJ databases">
        <authorList>
            <person name="de Groot N.N."/>
        </authorList>
    </citation>
    <scope>NUCLEOTIDE SEQUENCE [LARGE SCALE GENOMIC DNA]</scope>
    <source>
        <strain evidence="8 9">CGMCC 1.5012</strain>
    </source>
</reference>
<comment type="similarity">
    <text evidence="2">Belongs to the UPF0718 family.</text>
</comment>
<dbReference type="AlphaFoldDB" id="A0A1G9ZPH0"/>
<dbReference type="Proteomes" id="UP000199182">
    <property type="component" value="Unassembled WGS sequence"/>
</dbReference>
<dbReference type="Pfam" id="PF03773">
    <property type="entry name" value="ArsP_1"/>
    <property type="match status" value="1"/>
</dbReference>
<dbReference type="EMBL" id="FNID01000014">
    <property type="protein sequence ID" value="SDN23309.1"/>
    <property type="molecule type" value="Genomic_DNA"/>
</dbReference>
<comment type="subcellular location">
    <subcellularLocation>
        <location evidence="1">Cell membrane</location>
        <topology evidence="1">Multi-pass membrane protein</topology>
    </subcellularLocation>
</comment>
<feature type="transmembrane region" description="Helical" evidence="7">
    <location>
        <begin position="365"/>
        <end position="383"/>
    </location>
</feature>
<feature type="transmembrane region" description="Helical" evidence="7">
    <location>
        <begin position="27"/>
        <end position="44"/>
    </location>
</feature>
<evidence type="ECO:0000256" key="1">
    <source>
        <dbReference type="ARBA" id="ARBA00004651"/>
    </source>
</evidence>
<feature type="transmembrane region" description="Helical" evidence="7">
    <location>
        <begin position="337"/>
        <end position="359"/>
    </location>
</feature>
<evidence type="ECO:0000256" key="4">
    <source>
        <dbReference type="ARBA" id="ARBA00022692"/>
    </source>
</evidence>
<feature type="transmembrane region" description="Helical" evidence="7">
    <location>
        <begin position="299"/>
        <end position="316"/>
    </location>
</feature>
<proteinExistence type="inferred from homology"/>
<evidence type="ECO:0000256" key="2">
    <source>
        <dbReference type="ARBA" id="ARBA00006386"/>
    </source>
</evidence>
<dbReference type="InterPro" id="IPR005524">
    <property type="entry name" value="DUF318"/>
</dbReference>
<evidence type="ECO:0000256" key="7">
    <source>
        <dbReference type="SAM" id="Phobius"/>
    </source>
</evidence>
<keyword evidence="9" id="KW-1185">Reference proteome</keyword>
<organism evidence="8 9">
    <name type="scientific">Acetanaerobacterium elongatum</name>
    <dbReference type="NCBI Taxonomy" id="258515"/>
    <lineage>
        <taxon>Bacteria</taxon>
        <taxon>Bacillati</taxon>
        <taxon>Bacillota</taxon>
        <taxon>Clostridia</taxon>
        <taxon>Eubacteriales</taxon>
        <taxon>Oscillospiraceae</taxon>
        <taxon>Acetanaerobacterium</taxon>
    </lineage>
</organism>
<feature type="transmembrane region" description="Helical" evidence="7">
    <location>
        <begin position="269"/>
        <end position="287"/>
    </location>
</feature>
<dbReference type="RefSeq" id="WP_092639767.1">
    <property type="nucleotide sequence ID" value="NZ_FNID01000014.1"/>
</dbReference>
<keyword evidence="5 7" id="KW-1133">Transmembrane helix</keyword>
<feature type="transmembrane region" description="Helical" evidence="7">
    <location>
        <begin position="110"/>
        <end position="139"/>
    </location>
</feature>
<dbReference type="OrthoDB" id="9770408at2"/>
<evidence type="ECO:0000313" key="9">
    <source>
        <dbReference type="Proteomes" id="UP000199182"/>
    </source>
</evidence>